<dbReference type="PROSITE" id="PS00018">
    <property type="entry name" value="EF_HAND_1"/>
    <property type="match status" value="1"/>
</dbReference>
<dbReference type="GeneID" id="101863812"/>
<evidence type="ECO:0000313" key="6">
    <source>
        <dbReference type="RefSeq" id="XP_005097394.1"/>
    </source>
</evidence>
<dbReference type="PANTHER" id="PTHR23048">
    <property type="entry name" value="MYOSIN LIGHT CHAIN 1, 3"/>
    <property type="match status" value="1"/>
</dbReference>
<protein>
    <submittedName>
        <fullName evidence="6">Caltractin</fullName>
    </submittedName>
</protein>
<dbReference type="Gene3D" id="1.10.238.10">
    <property type="entry name" value="EF-hand"/>
    <property type="match status" value="1"/>
</dbReference>
<sequence>MASIAMTRSSDRHKSITLGTRTSISGDSDSDEEIELPPKRYGLRPELTPKQKIELCDAFGTFDPRGKGIIDSRGFILALRAMTYEPTFEQVDNMIKKVLGTDSKENIDFKSFYQLMQEKMLGNDTKDDVQKAFKVFSDPDTAVITLDNLVAIAEELDANVPIDELQEMITFADINKDGVVSLDEFKKILQRPELE</sequence>
<dbReference type="InterPro" id="IPR002048">
    <property type="entry name" value="EF_hand_dom"/>
</dbReference>
<dbReference type="InterPro" id="IPR011992">
    <property type="entry name" value="EF-hand-dom_pair"/>
</dbReference>
<feature type="region of interest" description="Disordered" evidence="3">
    <location>
        <begin position="1"/>
        <end position="36"/>
    </location>
</feature>
<evidence type="ECO:0000313" key="5">
    <source>
        <dbReference type="Proteomes" id="UP000694888"/>
    </source>
</evidence>
<gene>
    <name evidence="6" type="primary">LOC101863812</name>
</gene>
<dbReference type="PROSITE" id="PS50222">
    <property type="entry name" value="EF_HAND_2"/>
    <property type="match status" value="1"/>
</dbReference>
<keyword evidence="1" id="KW-0677">Repeat</keyword>
<accession>A0ABM0JMV4</accession>
<organism evidence="5 6">
    <name type="scientific">Aplysia californica</name>
    <name type="common">California sea hare</name>
    <dbReference type="NCBI Taxonomy" id="6500"/>
    <lineage>
        <taxon>Eukaryota</taxon>
        <taxon>Metazoa</taxon>
        <taxon>Spiralia</taxon>
        <taxon>Lophotrochozoa</taxon>
        <taxon>Mollusca</taxon>
        <taxon>Gastropoda</taxon>
        <taxon>Heterobranchia</taxon>
        <taxon>Euthyneura</taxon>
        <taxon>Tectipleura</taxon>
        <taxon>Aplysiida</taxon>
        <taxon>Aplysioidea</taxon>
        <taxon>Aplysiidae</taxon>
        <taxon>Aplysia</taxon>
    </lineage>
</organism>
<dbReference type="Proteomes" id="UP000694888">
    <property type="component" value="Unplaced"/>
</dbReference>
<keyword evidence="2" id="KW-0106">Calcium</keyword>
<keyword evidence="5" id="KW-1185">Reference proteome</keyword>
<evidence type="ECO:0000256" key="2">
    <source>
        <dbReference type="ARBA" id="ARBA00022837"/>
    </source>
</evidence>
<dbReference type="PANTHER" id="PTHR23048:SF0">
    <property type="entry name" value="CALMODULIN LIKE 3"/>
    <property type="match status" value="1"/>
</dbReference>
<dbReference type="SMART" id="SM00054">
    <property type="entry name" value="EFh"/>
    <property type="match status" value="2"/>
</dbReference>
<dbReference type="InterPro" id="IPR018247">
    <property type="entry name" value="EF_Hand_1_Ca_BS"/>
</dbReference>
<reference evidence="6" key="1">
    <citation type="submission" date="2025-08" db="UniProtKB">
        <authorList>
            <consortium name="RefSeq"/>
        </authorList>
    </citation>
    <scope>IDENTIFICATION</scope>
</reference>
<evidence type="ECO:0000259" key="4">
    <source>
        <dbReference type="PROSITE" id="PS50222"/>
    </source>
</evidence>
<feature type="domain" description="EF-hand" evidence="4">
    <location>
        <begin position="160"/>
        <end position="195"/>
    </location>
</feature>
<evidence type="ECO:0000256" key="1">
    <source>
        <dbReference type="ARBA" id="ARBA00022737"/>
    </source>
</evidence>
<proteinExistence type="predicted"/>
<dbReference type="Pfam" id="PF13833">
    <property type="entry name" value="EF-hand_8"/>
    <property type="match status" value="1"/>
</dbReference>
<name>A0ABM0JMV4_APLCA</name>
<dbReference type="CDD" id="cd00051">
    <property type="entry name" value="EFh"/>
    <property type="match status" value="1"/>
</dbReference>
<dbReference type="InterPro" id="IPR050230">
    <property type="entry name" value="CALM/Myosin/TropC-like"/>
</dbReference>
<evidence type="ECO:0000256" key="3">
    <source>
        <dbReference type="SAM" id="MobiDB-lite"/>
    </source>
</evidence>
<dbReference type="RefSeq" id="XP_005097394.1">
    <property type="nucleotide sequence ID" value="XM_005097337.3"/>
</dbReference>
<dbReference type="SUPFAM" id="SSF47473">
    <property type="entry name" value="EF-hand"/>
    <property type="match status" value="1"/>
</dbReference>